<dbReference type="PANTHER" id="PTHR30509:SF9">
    <property type="entry name" value="MULTIDRUG RESISTANCE PROTEIN MDTO"/>
    <property type="match status" value="1"/>
</dbReference>
<evidence type="ECO:0000256" key="3">
    <source>
        <dbReference type="ARBA" id="ARBA00022692"/>
    </source>
</evidence>
<dbReference type="Pfam" id="PF06081">
    <property type="entry name" value="ArAE_1"/>
    <property type="match status" value="1"/>
</dbReference>
<keyword evidence="2" id="KW-1003">Cell membrane</keyword>
<accession>A0A0D1KF12</accession>
<dbReference type="PANTHER" id="PTHR30509">
    <property type="entry name" value="P-HYDROXYBENZOIC ACID EFFLUX PUMP SUBUNIT-RELATED"/>
    <property type="match status" value="1"/>
</dbReference>
<proteinExistence type="predicted"/>
<feature type="transmembrane region" description="Helical" evidence="6">
    <location>
        <begin position="60"/>
        <end position="80"/>
    </location>
</feature>
<evidence type="ECO:0000256" key="2">
    <source>
        <dbReference type="ARBA" id="ARBA00022475"/>
    </source>
</evidence>
<dbReference type="InterPro" id="IPR010343">
    <property type="entry name" value="ArAE_1"/>
</dbReference>
<gene>
    <name evidence="7" type="ORF">ab3b_01506</name>
</gene>
<evidence type="ECO:0000256" key="6">
    <source>
        <dbReference type="SAM" id="Phobius"/>
    </source>
</evidence>
<dbReference type="AlphaFoldDB" id="A0A0D1KF12"/>
<evidence type="ECO:0000256" key="4">
    <source>
        <dbReference type="ARBA" id="ARBA00022989"/>
    </source>
</evidence>
<evidence type="ECO:0000313" key="7">
    <source>
        <dbReference type="EMBL" id="KIU23494.1"/>
    </source>
</evidence>
<evidence type="ECO:0000313" key="8">
    <source>
        <dbReference type="Proteomes" id="UP000032289"/>
    </source>
</evidence>
<keyword evidence="5 6" id="KW-0472">Membrane</keyword>
<protein>
    <submittedName>
        <fullName evidence="7">Putative membrane protein</fullName>
    </submittedName>
</protein>
<evidence type="ECO:0000256" key="5">
    <source>
        <dbReference type="ARBA" id="ARBA00023136"/>
    </source>
</evidence>
<dbReference type="PATRIC" id="fig|137591.24.peg.1474"/>
<dbReference type="RefSeq" id="WP_043941432.1">
    <property type="nucleotide sequence ID" value="NZ_JWHT01000034.1"/>
</dbReference>
<dbReference type="Proteomes" id="UP000032289">
    <property type="component" value="Unassembled WGS sequence"/>
</dbReference>
<comment type="subcellular location">
    <subcellularLocation>
        <location evidence="1">Cell membrane</location>
        <topology evidence="1">Multi-pass membrane protein</topology>
    </subcellularLocation>
</comment>
<name>A0A0D1KF12_9LACO</name>
<keyword evidence="3 6" id="KW-0812">Transmembrane</keyword>
<comment type="caution">
    <text evidence="7">The sequence shown here is derived from an EMBL/GenBank/DDBJ whole genome shotgun (WGS) entry which is preliminary data.</text>
</comment>
<evidence type="ECO:0000256" key="1">
    <source>
        <dbReference type="ARBA" id="ARBA00004651"/>
    </source>
</evidence>
<dbReference type="EMBL" id="JWHT01000034">
    <property type="protein sequence ID" value="KIU23494.1"/>
    <property type="molecule type" value="Genomic_DNA"/>
</dbReference>
<sequence>MKLGMFRLGMRTFKTGLSVMVIIALFAFLHRGNPMIASLAAVFSLRQDFETTLEFGKSRVIGNAIGGIFAITYFFVFDLLHESQWVTIIMVPLLLMLLISINDGLNNNKGLIGSVAAFLMISLTIPEGASYMYAIERVFDTFLGTVIAIVMNIGVHPRDAATIAADLADRQRHSKK</sequence>
<feature type="transmembrane region" description="Helical" evidence="6">
    <location>
        <begin position="85"/>
        <end position="105"/>
    </location>
</feature>
<keyword evidence="4 6" id="KW-1133">Transmembrane helix</keyword>
<organism evidence="7 8">
    <name type="scientific">Weissella cibaria</name>
    <dbReference type="NCBI Taxonomy" id="137591"/>
    <lineage>
        <taxon>Bacteria</taxon>
        <taxon>Bacillati</taxon>
        <taxon>Bacillota</taxon>
        <taxon>Bacilli</taxon>
        <taxon>Lactobacillales</taxon>
        <taxon>Lactobacillaceae</taxon>
        <taxon>Weissella</taxon>
    </lineage>
</organism>
<feature type="transmembrane region" description="Helical" evidence="6">
    <location>
        <begin position="111"/>
        <end position="134"/>
    </location>
</feature>
<dbReference type="GO" id="GO:0005886">
    <property type="term" value="C:plasma membrane"/>
    <property type="evidence" value="ECO:0007669"/>
    <property type="project" value="UniProtKB-SubCell"/>
</dbReference>
<reference evidence="7 8" key="1">
    <citation type="journal article" date="2015" name="Microbiology (Mosc.)">
        <title>Genomics of the Weissella cibaria species with an examination of its metabolic traits.</title>
        <authorList>
            <person name="Lynch K.M."/>
            <person name="Lucid A."/>
            <person name="Arendt E.K."/>
            <person name="Sleator R.D."/>
            <person name="Lucey B."/>
            <person name="Coffey A."/>
        </authorList>
    </citation>
    <scope>NUCLEOTIDE SEQUENCE [LARGE SCALE GENOMIC DNA]</scope>
    <source>
        <strain evidence="7 8">AB3b</strain>
    </source>
</reference>